<proteinExistence type="predicted"/>
<organism evidence="2 3">
    <name type="scientific">Dioscorea zingiberensis</name>
    <dbReference type="NCBI Taxonomy" id="325984"/>
    <lineage>
        <taxon>Eukaryota</taxon>
        <taxon>Viridiplantae</taxon>
        <taxon>Streptophyta</taxon>
        <taxon>Embryophyta</taxon>
        <taxon>Tracheophyta</taxon>
        <taxon>Spermatophyta</taxon>
        <taxon>Magnoliopsida</taxon>
        <taxon>Liliopsida</taxon>
        <taxon>Dioscoreales</taxon>
        <taxon>Dioscoreaceae</taxon>
        <taxon>Dioscorea</taxon>
    </lineage>
</organism>
<dbReference type="AlphaFoldDB" id="A0A9D5H8G0"/>
<feature type="compositionally biased region" description="Polar residues" evidence="1">
    <location>
        <begin position="9"/>
        <end position="19"/>
    </location>
</feature>
<protein>
    <submittedName>
        <fullName evidence="2">Uncharacterized protein</fullName>
    </submittedName>
</protein>
<keyword evidence="3" id="KW-1185">Reference proteome</keyword>
<dbReference type="EMBL" id="JAGGNH010000007">
    <property type="protein sequence ID" value="KAJ0967007.1"/>
    <property type="molecule type" value="Genomic_DNA"/>
</dbReference>
<name>A0A9D5H8G0_9LILI</name>
<feature type="region of interest" description="Disordered" evidence="1">
    <location>
        <begin position="1"/>
        <end position="133"/>
    </location>
</feature>
<sequence>MESIVKDQSGMNSKRTPQINRGIVSRSYGAPSSSHQGLFGSRPPPPNHASLPSSFPSSSPPLLPLPNSEPAIGIAIKPRDPQHQKKPRSASKRDDRWKRGEAPPQKPIEKTEDNGGAAVFDASPYSVSPPPSSLPLPRFSIMKPKPAPAKPAASCVAEAIGASVGADDGVTASDDLRRVLRL</sequence>
<evidence type="ECO:0000256" key="1">
    <source>
        <dbReference type="SAM" id="MobiDB-lite"/>
    </source>
</evidence>
<dbReference type="Proteomes" id="UP001085076">
    <property type="component" value="Miscellaneous, Linkage group lg07"/>
</dbReference>
<evidence type="ECO:0000313" key="3">
    <source>
        <dbReference type="Proteomes" id="UP001085076"/>
    </source>
</evidence>
<gene>
    <name evidence="2" type="ORF">J5N97_023924</name>
</gene>
<reference evidence="2" key="2">
    <citation type="journal article" date="2022" name="Hortic Res">
        <title>The genome of Dioscorea zingiberensis sheds light on the biosynthesis, origin and evolution of the medicinally important diosgenin saponins.</title>
        <authorList>
            <person name="Li Y."/>
            <person name="Tan C."/>
            <person name="Li Z."/>
            <person name="Guo J."/>
            <person name="Li S."/>
            <person name="Chen X."/>
            <person name="Wang C."/>
            <person name="Dai X."/>
            <person name="Yang H."/>
            <person name="Song W."/>
            <person name="Hou L."/>
            <person name="Xu J."/>
            <person name="Tong Z."/>
            <person name="Xu A."/>
            <person name="Yuan X."/>
            <person name="Wang W."/>
            <person name="Yang Q."/>
            <person name="Chen L."/>
            <person name="Sun Z."/>
            <person name="Wang K."/>
            <person name="Pan B."/>
            <person name="Chen J."/>
            <person name="Bao Y."/>
            <person name="Liu F."/>
            <person name="Qi X."/>
            <person name="Gang D.R."/>
            <person name="Wen J."/>
            <person name="Li J."/>
        </authorList>
    </citation>
    <scope>NUCLEOTIDE SEQUENCE</scope>
    <source>
        <strain evidence="2">Dzin_1.0</strain>
    </source>
</reference>
<comment type="caution">
    <text evidence="2">The sequence shown here is derived from an EMBL/GenBank/DDBJ whole genome shotgun (WGS) entry which is preliminary data.</text>
</comment>
<dbReference type="OrthoDB" id="10546065at2759"/>
<feature type="compositionally biased region" description="Basic and acidic residues" evidence="1">
    <location>
        <begin position="91"/>
        <end position="113"/>
    </location>
</feature>
<reference evidence="2" key="1">
    <citation type="submission" date="2021-03" db="EMBL/GenBank/DDBJ databases">
        <authorList>
            <person name="Li Z."/>
            <person name="Yang C."/>
        </authorList>
    </citation>
    <scope>NUCLEOTIDE SEQUENCE</scope>
    <source>
        <strain evidence="2">Dzin_1.0</strain>
        <tissue evidence="2">Leaf</tissue>
    </source>
</reference>
<accession>A0A9D5H8G0</accession>
<evidence type="ECO:0000313" key="2">
    <source>
        <dbReference type="EMBL" id="KAJ0967007.1"/>
    </source>
</evidence>